<reference evidence="2" key="1">
    <citation type="journal article" date="2011" name="MBio">
        <title>Novel metabolic attributes of the genus Cyanothece, comprising a group of unicellular nitrogen-fixing Cyanobacteria.</title>
        <authorList>
            <person name="Bandyopadhyay A."/>
            <person name="Elvitigala T."/>
            <person name="Welsh E."/>
            <person name="Stockel J."/>
            <person name="Liberton M."/>
            <person name="Min H."/>
            <person name="Sherman L.A."/>
            <person name="Pakrasi H.B."/>
        </authorList>
    </citation>
    <scope>NUCLEOTIDE SEQUENCE [LARGE SCALE GENOMIC DNA]</scope>
    <source>
        <strain evidence="2">PCC 7822</strain>
        <plasmid evidence="2">Cy782202</plasmid>
    </source>
</reference>
<evidence type="ECO:0000313" key="2">
    <source>
        <dbReference type="Proteomes" id="UP000008206"/>
    </source>
</evidence>
<name>E0UMD7_GLOV7</name>
<dbReference type="AlphaFoldDB" id="E0UMD7"/>
<dbReference type="InterPro" id="IPR008840">
    <property type="entry name" value="Sipho_Gp157"/>
</dbReference>
<dbReference type="HOGENOM" id="CLU_1472879_0_0_3"/>
<proteinExistence type="predicted"/>
<keyword evidence="1" id="KW-0614">Plasmid</keyword>
<dbReference type="KEGG" id="cyj:Cyan7822_6322"/>
<keyword evidence="2" id="KW-1185">Reference proteome</keyword>
<evidence type="ECO:0000313" key="1">
    <source>
        <dbReference type="EMBL" id="ADN18117.1"/>
    </source>
</evidence>
<gene>
    <name evidence="1" type="ordered locus">Cyan7822_6322</name>
</gene>
<organism evidence="1 2">
    <name type="scientific">Gloeothece verrucosa (strain PCC 7822)</name>
    <name type="common">Cyanothece sp. (strain PCC 7822)</name>
    <dbReference type="NCBI Taxonomy" id="497965"/>
    <lineage>
        <taxon>Bacteria</taxon>
        <taxon>Bacillati</taxon>
        <taxon>Cyanobacteriota</taxon>
        <taxon>Cyanophyceae</taxon>
        <taxon>Oscillatoriophycideae</taxon>
        <taxon>Chroococcales</taxon>
        <taxon>Aphanothecaceae</taxon>
        <taxon>Gloeothece</taxon>
        <taxon>Gloeothece verrucosa</taxon>
    </lineage>
</organism>
<evidence type="ECO:0008006" key="3">
    <source>
        <dbReference type="Google" id="ProtNLM"/>
    </source>
</evidence>
<dbReference type="EMBL" id="CP002200">
    <property type="protein sequence ID" value="ADN18117.1"/>
    <property type="molecule type" value="Genomic_DNA"/>
</dbReference>
<protein>
    <recommendedName>
        <fullName evidence="3">Siphovirus Gp157 family protein</fullName>
    </recommendedName>
</protein>
<accession>E0UMD7</accession>
<dbReference type="Proteomes" id="UP000008206">
    <property type="component" value="Plasmid Cy782202"/>
</dbReference>
<geneLocation type="plasmid" evidence="1 2">
    <name>Cy782202</name>
</geneLocation>
<dbReference type="Pfam" id="PF05565">
    <property type="entry name" value="Sipho_Gp157"/>
    <property type="match status" value="1"/>
</dbReference>
<sequence length="183" mass="20721">MPTETLAELDQELELLLEHLNSDDPESRAIAEEIFNKDFLPRLENKIDNYVKAIKAQEAIANYRQSEAERLNKLAQSSKNTVTWLKSKLQAFMENRVAELGDKGKKLEGKLSRISLCINGGKVPVWVNPELSEQDFPEEYLEYMPTLNKAALVDAAIEAGEIRDQTGRLVAKVMPRGQHLRIS</sequence>
<dbReference type="OrthoDB" id="425370at2"/>
<dbReference type="RefSeq" id="WP_013334865.1">
    <property type="nucleotide sequence ID" value="NC_014534.1"/>
</dbReference>